<gene>
    <name evidence="5" type="ORF">B1R32_101284</name>
</gene>
<feature type="transmembrane region" description="Helical" evidence="3">
    <location>
        <begin position="289"/>
        <end position="309"/>
    </location>
</feature>
<evidence type="ECO:0000256" key="2">
    <source>
        <dbReference type="ARBA" id="ARBA00012438"/>
    </source>
</evidence>
<dbReference type="InParanoid" id="A0A2S8SXL2"/>
<feature type="transmembrane region" description="Helical" evidence="3">
    <location>
        <begin position="203"/>
        <end position="227"/>
    </location>
</feature>
<keyword evidence="5" id="KW-0418">Kinase</keyword>
<dbReference type="PRINTS" id="PR00344">
    <property type="entry name" value="BCTRLSENSOR"/>
</dbReference>
<dbReference type="InterPro" id="IPR005467">
    <property type="entry name" value="His_kinase_dom"/>
</dbReference>
<feature type="transmembrane region" description="Helical" evidence="3">
    <location>
        <begin position="42"/>
        <end position="65"/>
    </location>
</feature>
<keyword evidence="3" id="KW-1133">Transmembrane helix</keyword>
<reference evidence="5 6" key="1">
    <citation type="journal article" date="2018" name="Syst. Appl. Microbiol.">
        <title>Abditibacterium utsteinense sp. nov., the first cultivated member of candidate phylum FBP, isolated from ice-free Antarctic soil samples.</title>
        <authorList>
            <person name="Tahon G."/>
            <person name="Tytgat B."/>
            <person name="Lebbe L."/>
            <person name="Carlier A."/>
            <person name="Willems A."/>
        </authorList>
    </citation>
    <scope>NUCLEOTIDE SEQUENCE [LARGE SCALE GENOMIC DNA]</scope>
    <source>
        <strain evidence="5 6">LMG 29911</strain>
    </source>
</reference>
<comment type="catalytic activity">
    <reaction evidence="1">
        <text>ATP + protein L-histidine = ADP + protein N-phospho-L-histidine.</text>
        <dbReference type="EC" id="2.7.13.3"/>
    </reaction>
</comment>
<dbReference type="InterPro" id="IPR036890">
    <property type="entry name" value="HATPase_C_sf"/>
</dbReference>
<dbReference type="PROSITE" id="PS50109">
    <property type="entry name" value="HIS_KIN"/>
    <property type="match status" value="1"/>
</dbReference>
<organism evidence="5 6">
    <name type="scientific">Abditibacterium utsteinense</name>
    <dbReference type="NCBI Taxonomy" id="1960156"/>
    <lineage>
        <taxon>Bacteria</taxon>
        <taxon>Pseudomonadati</taxon>
        <taxon>Abditibacteriota</taxon>
        <taxon>Abditibacteriia</taxon>
        <taxon>Abditibacteriales</taxon>
        <taxon>Abditibacteriaceae</taxon>
        <taxon>Abditibacterium</taxon>
    </lineage>
</organism>
<sequence>MPQNLLQNWLVPWSETAISLFNTVLLLWLGITVLLNSRGRTWGNYLAGFGLLLGGAFFLAHSAALDYSLEALLDGSPVWWMFVAIPLIALPFGWLILMLWSCGFWDEKTSRLARRARFPLGICVVLFALLLGLCIYSAPRAHHLPFGEVNPMNSATYQGMRWIGLLYPPFLLLCTGAALYALCRPVPSGKMMTQEARRRARPYLLASSLVQFTVSVGVALALVFLGYLSYSNSLYGLYSQFLEALNFADLVVCTAISVAVMLLGKAIVSFEIFTGKILPRHGFLRQWRAVVVLAACYSCLLALCLGFELRPIYPILLTTALMSAFLAVLSFHASSDRERAARAIAPFVASHHSTLELLSGQVAPEQPALEEPFHALCEEVLGAARAVLIARGAHASLCGAPRLYPPALPFNAQWTQIVAEMSAPEREVRALPRDCGMNYLVPLGAATTVKSEETGAPLGALLLGPKRDGGLYTLEEIEIARTTGQHLLDSQAGATLAARLVELQRHKLAQVQVLDRGARRTLHDDILPLLHGALLDLSSSNSTKNEAQPDSHNAISLLTEAHKAISNLLREAPTSDSPLARHDFFAALRREAEVELAGAFQGVEWEISQNAREFTSELPPLLADTLFFAAREAVRNAAKYGRGGDNLRTISLSVRALCEENFELDVCDNGIGIGTSKSGAHTSGAGSGSGLALHAALLAIAGGSLRVESAPNDGARVILSLPGTLSGI</sequence>
<evidence type="ECO:0000256" key="1">
    <source>
        <dbReference type="ARBA" id="ARBA00000085"/>
    </source>
</evidence>
<dbReference type="Pfam" id="PF02518">
    <property type="entry name" value="HATPase_c"/>
    <property type="match status" value="1"/>
</dbReference>
<feature type="transmembrane region" description="Helical" evidence="3">
    <location>
        <begin position="118"/>
        <end position="139"/>
    </location>
</feature>
<keyword evidence="6" id="KW-1185">Reference proteome</keyword>
<evidence type="ECO:0000256" key="3">
    <source>
        <dbReference type="SAM" id="Phobius"/>
    </source>
</evidence>
<comment type="caution">
    <text evidence="5">The sequence shown here is derived from an EMBL/GenBank/DDBJ whole genome shotgun (WGS) entry which is preliminary data.</text>
</comment>
<dbReference type="SUPFAM" id="SSF55874">
    <property type="entry name" value="ATPase domain of HSP90 chaperone/DNA topoisomerase II/histidine kinase"/>
    <property type="match status" value="1"/>
</dbReference>
<evidence type="ECO:0000313" key="6">
    <source>
        <dbReference type="Proteomes" id="UP000237684"/>
    </source>
</evidence>
<feature type="transmembrane region" description="Helical" evidence="3">
    <location>
        <begin position="77"/>
        <end position="97"/>
    </location>
</feature>
<dbReference type="Proteomes" id="UP000237684">
    <property type="component" value="Unassembled WGS sequence"/>
</dbReference>
<feature type="transmembrane region" description="Helical" evidence="3">
    <location>
        <begin position="159"/>
        <end position="182"/>
    </location>
</feature>
<dbReference type="AlphaFoldDB" id="A0A2S8SXL2"/>
<feature type="transmembrane region" description="Helical" evidence="3">
    <location>
        <begin position="247"/>
        <end position="268"/>
    </location>
</feature>
<evidence type="ECO:0000259" key="4">
    <source>
        <dbReference type="PROSITE" id="PS50109"/>
    </source>
</evidence>
<feature type="transmembrane region" description="Helical" evidence="3">
    <location>
        <begin position="315"/>
        <end position="333"/>
    </location>
</feature>
<proteinExistence type="predicted"/>
<evidence type="ECO:0000313" key="5">
    <source>
        <dbReference type="EMBL" id="PQV65542.1"/>
    </source>
</evidence>
<accession>A0A2S8SXL2</accession>
<feature type="transmembrane region" description="Helical" evidence="3">
    <location>
        <begin position="16"/>
        <end position="35"/>
    </location>
</feature>
<dbReference type="SMART" id="SM00387">
    <property type="entry name" value="HATPase_c"/>
    <property type="match status" value="1"/>
</dbReference>
<dbReference type="InterPro" id="IPR004358">
    <property type="entry name" value="Sig_transdc_His_kin-like_C"/>
</dbReference>
<feature type="domain" description="Histidine kinase" evidence="4">
    <location>
        <begin position="632"/>
        <end position="725"/>
    </location>
</feature>
<dbReference type="EMBL" id="NIGF01000001">
    <property type="protein sequence ID" value="PQV65542.1"/>
    <property type="molecule type" value="Genomic_DNA"/>
</dbReference>
<dbReference type="EC" id="2.7.13.3" evidence="2"/>
<keyword evidence="5" id="KW-0808">Transferase</keyword>
<dbReference type="InterPro" id="IPR003594">
    <property type="entry name" value="HATPase_dom"/>
</dbReference>
<protein>
    <recommendedName>
        <fullName evidence="2">histidine kinase</fullName>
        <ecNumber evidence="2">2.7.13.3</ecNumber>
    </recommendedName>
</protein>
<keyword evidence="3" id="KW-0812">Transmembrane</keyword>
<dbReference type="RefSeq" id="WP_105482268.1">
    <property type="nucleotide sequence ID" value="NZ_NIGF01000001.1"/>
</dbReference>
<dbReference type="GO" id="GO:0004673">
    <property type="term" value="F:protein histidine kinase activity"/>
    <property type="evidence" value="ECO:0007669"/>
    <property type="project" value="UniProtKB-EC"/>
</dbReference>
<keyword evidence="3" id="KW-0472">Membrane</keyword>
<name>A0A2S8SXL2_9BACT</name>
<dbReference type="OrthoDB" id="137017at2"/>
<dbReference type="Gene3D" id="3.30.565.10">
    <property type="entry name" value="Histidine kinase-like ATPase, C-terminal domain"/>
    <property type="match status" value="1"/>
</dbReference>